<dbReference type="SUPFAM" id="SSF47954">
    <property type="entry name" value="Cyclin-like"/>
    <property type="match status" value="2"/>
</dbReference>
<accession>W6U2X8</accession>
<reference evidence="4 5" key="1">
    <citation type="journal article" date="2013" name="Nat. Genet.">
        <title>The genome of the hydatid tapeworm Echinococcus granulosus.</title>
        <authorList>
            <person name="Zheng H."/>
            <person name="Zhang W."/>
            <person name="Zhang L."/>
            <person name="Zhang Z."/>
            <person name="Li J."/>
            <person name="Lu G."/>
            <person name="Zhu Y."/>
            <person name="Wang Y."/>
            <person name="Huang Y."/>
            <person name="Liu J."/>
            <person name="Kang H."/>
            <person name="Chen J."/>
            <person name="Wang L."/>
            <person name="Chen A."/>
            <person name="Yu S."/>
            <person name="Gao Z."/>
            <person name="Jin L."/>
            <person name="Gu W."/>
            <person name="Wang Z."/>
            <person name="Zhao L."/>
            <person name="Shi B."/>
            <person name="Wen H."/>
            <person name="Lin R."/>
            <person name="Jones M.K."/>
            <person name="Brejova B."/>
            <person name="Vinar T."/>
            <person name="Zhao G."/>
            <person name="McManus D.P."/>
            <person name="Chen Z."/>
            <person name="Zhou Y."/>
            <person name="Wang S."/>
        </authorList>
    </citation>
    <scope>NUCLEOTIDE SEQUENCE [LARGE SCALE GENOMIC DNA]</scope>
</reference>
<evidence type="ECO:0000259" key="3">
    <source>
        <dbReference type="Pfam" id="PF02984"/>
    </source>
</evidence>
<protein>
    <submittedName>
        <fullName evidence="4">Cyclin-B1-1</fullName>
    </submittedName>
</protein>
<dbReference type="InterPro" id="IPR036915">
    <property type="entry name" value="Cyclin-like_sf"/>
</dbReference>
<dbReference type="Pfam" id="PF00134">
    <property type="entry name" value="Cyclin_N"/>
    <property type="match status" value="1"/>
</dbReference>
<organism evidence="4 5">
    <name type="scientific">Echinococcus granulosus</name>
    <name type="common">Hydatid tapeworm</name>
    <dbReference type="NCBI Taxonomy" id="6210"/>
    <lineage>
        <taxon>Eukaryota</taxon>
        <taxon>Metazoa</taxon>
        <taxon>Spiralia</taxon>
        <taxon>Lophotrochozoa</taxon>
        <taxon>Platyhelminthes</taxon>
        <taxon>Cestoda</taxon>
        <taxon>Eucestoda</taxon>
        <taxon>Cyclophyllidea</taxon>
        <taxon>Taeniidae</taxon>
        <taxon>Echinococcus</taxon>
        <taxon>Echinococcus granulosus group</taxon>
    </lineage>
</organism>
<feature type="domain" description="Cyclin N-terminal" evidence="2">
    <location>
        <begin position="37"/>
        <end position="136"/>
    </location>
</feature>
<dbReference type="InterPro" id="IPR039361">
    <property type="entry name" value="Cyclin"/>
</dbReference>
<evidence type="ECO:0000259" key="2">
    <source>
        <dbReference type="Pfam" id="PF00134"/>
    </source>
</evidence>
<gene>
    <name evidence="4" type="ORF">EGR_09668</name>
</gene>
<name>W6U2X8_ECHGR</name>
<dbReference type="Gene3D" id="1.10.472.10">
    <property type="entry name" value="Cyclin-like"/>
    <property type="match status" value="2"/>
</dbReference>
<dbReference type="OrthoDB" id="6272950at2759"/>
<dbReference type="AlphaFoldDB" id="W6U2X8"/>
<keyword evidence="1" id="KW-0195">Cyclin</keyword>
<dbReference type="EMBL" id="APAU02000160">
    <property type="protein sequence ID" value="EUB55460.1"/>
    <property type="molecule type" value="Genomic_DNA"/>
</dbReference>
<dbReference type="KEGG" id="egl:EGR_09668"/>
<comment type="caution">
    <text evidence="4">The sequence shown here is derived from an EMBL/GenBank/DDBJ whole genome shotgun (WGS) entry which is preliminary data.</text>
</comment>
<dbReference type="PANTHER" id="PTHR10177">
    <property type="entry name" value="CYCLINS"/>
    <property type="match status" value="1"/>
</dbReference>
<dbReference type="InterPro" id="IPR006671">
    <property type="entry name" value="Cyclin_N"/>
</dbReference>
<evidence type="ECO:0000313" key="4">
    <source>
        <dbReference type="EMBL" id="EUB55460.1"/>
    </source>
</evidence>
<feature type="domain" description="Cyclin C-terminal" evidence="3">
    <location>
        <begin position="147"/>
        <end position="247"/>
    </location>
</feature>
<dbReference type="RefSeq" id="XP_024346656.1">
    <property type="nucleotide sequence ID" value="XM_024498917.1"/>
</dbReference>
<proteinExistence type="predicted"/>
<dbReference type="CTD" id="36345383"/>
<dbReference type="GeneID" id="36345383"/>
<dbReference type="Pfam" id="PF02984">
    <property type="entry name" value="Cyclin_C"/>
    <property type="match status" value="1"/>
</dbReference>
<dbReference type="OMA" id="LCHYSAS"/>
<evidence type="ECO:0000313" key="5">
    <source>
        <dbReference type="Proteomes" id="UP000019149"/>
    </source>
</evidence>
<dbReference type="STRING" id="6210.W6U2X8"/>
<dbReference type="InterPro" id="IPR004367">
    <property type="entry name" value="Cyclin_C-dom"/>
</dbReference>
<sequence length="284" mass="33439">MDLIPDFDQCCDSLQTLTLELGLDAEYMQAYNHQFLSRFYLAPDTRDYVIQWMILVKILWWKGIPTRILHAAVGLMDLYTWLRPITRQDYQLLALAAITMSIRTRSPNIQINHFDLCTTANHVYTQGQILRMEEMLRECIGRRINFPTPHRFLDLYLFGLTEFTASMLEWSRKACNYIFELGLCQDYLCRYSASLRCCAVLYLIRQILRLRCDCSPECPHHFMPAWTTTLVRFTGHRETMNLKRLAKFYGQILLSIEEEVIPHYLAHHTNVQYTVCQVQLSDSS</sequence>
<dbReference type="Proteomes" id="UP000019149">
    <property type="component" value="Unassembled WGS sequence"/>
</dbReference>
<evidence type="ECO:0000256" key="1">
    <source>
        <dbReference type="ARBA" id="ARBA00023127"/>
    </source>
</evidence>
<keyword evidence="5" id="KW-1185">Reference proteome</keyword>